<keyword evidence="4" id="KW-1185">Reference proteome</keyword>
<evidence type="ECO:0000313" key="3">
    <source>
        <dbReference type="EMBL" id="MCT1606795.1"/>
    </source>
</evidence>
<gene>
    <name evidence="3" type="ORF">M3B43_05545</name>
</gene>
<reference evidence="3 4" key="1">
    <citation type="submission" date="2022-04" db="EMBL/GenBank/DDBJ databases">
        <title>Human microbiome associated bacterial genomes.</title>
        <authorList>
            <person name="Sandstrom S."/>
            <person name="Salamzade R."/>
            <person name="Kalan L.R."/>
        </authorList>
    </citation>
    <scope>NUCLEOTIDE SEQUENCE [LARGE SCALE GENOMIC DNA]</scope>
    <source>
        <strain evidence="4">p3-SID767</strain>
    </source>
</reference>
<evidence type="ECO:0000313" key="4">
    <source>
        <dbReference type="Proteomes" id="UP001205046"/>
    </source>
</evidence>
<keyword evidence="2" id="KW-0472">Membrane</keyword>
<evidence type="ECO:0000256" key="1">
    <source>
        <dbReference type="SAM" id="Coils"/>
    </source>
</evidence>
<keyword evidence="2" id="KW-0812">Transmembrane</keyword>
<protein>
    <submittedName>
        <fullName evidence="3">Uncharacterized protein</fullName>
    </submittedName>
</protein>
<organism evidence="3 4">
    <name type="scientific">Nesterenkonia massiliensis</name>
    <dbReference type="NCBI Taxonomy" id="1232429"/>
    <lineage>
        <taxon>Bacteria</taxon>
        <taxon>Bacillati</taxon>
        <taxon>Actinomycetota</taxon>
        <taxon>Actinomycetes</taxon>
        <taxon>Micrococcales</taxon>
        <taxon>Micrococcaceae</taxon>
        <taxon>Nesterenkonia</taxon>
    </lineage>
</organism>
<accession>A0ABT2HQ29</accession>
<keyword evidence="2" id="KW-1133">Transmembrane helix</keyword>
<dbReference type="RefSeq" id="WP_260072875.1">
    <property type="nucleotide sequence ID" value="NZ_JALXMO010000010.1"/>
</dbReference>
<proteinExistence type="predicted"/>
<sequence length="292" mass="32936">MVGIWGEGVPNWIMAGSTFLTLGVAIVAAIYARRAAHWTKDQAVASERQAKSAREAVEVAQEDAEVAKATSERQRAEAERSHRLFMQAQLDALAPVIWAKASPTDQTPPGGDLFLWMRRDARNQGGGMGEWEAVTEKLELPREEKYRFKFSVHVAFRNVSDTVARIDILDSVRGQFHGFDDGGRPFTVVPPREERGIVWTREWSTDELLLDAAPFDPLDSTFRMHFEVRDQGRNVCDTYEFLTSLRFFSRDGSRLIVTPRRTFPNDEGVATLVPGRRYERLDDETAAGSTTE</sequence>
<name>A0ABT2HQ29_9MICC</name>
<dbReference type="Proteomes" id="UP001205046">
    <property type="component" value="Unassembled WGS sequence"/>
</dbReference>
<evidence type="ECO:0000256" key="2">
    <source>
        <dbReference type="SAM" id="Phobius"/>
    </source>
</evidence>
<keyword evidence="1" id="KW-0175">Coiled coil</keyword>
<feature type="coiled-coil region" evidence="1">
    <location>
        <begin position="43"/>
        <end position="81"/>
    </location>
</feature>
<feature type="transmembrane region" description="Helical" evidence="2">
    <location>
        <begin position="12"/>
        <end position="32"/>
    </location>
</feature>
<dbReference type="EMBL" id="JALXMO010000010">
    <property type="protein sequence ID" value="MCT1606795.1"/>
    <property type="molecule type" value="Genomic_DNA"/>
</dbReference>
<comment type="caution">
    <text evidence="3">The sequence shown here is derived from an EMBL/GenBank/DDBJ whole genome shotgun (WGS) entry which is preliminary data.</text>
</comment>